<dbReference type="InterPro" id="IPR007074">
    <property type="entry name" value="LicD/FKTN/FKRP_NTP_transf"/>
</dbReference>
<dbReference type="AlphaFoldDB" id="A0A4S4AVN1"/>
<name>A0A4S4AVN1_9RHOO</name>
<dbReference type="EMBL" id="SSOC01000005">
    <property type="protein sequence ID" value="THF64008.1"/>
    <property type="molecule type" value="Genomic_DNA"/>
</dbReference>
<protein>
    <submittedName>
        <fullName evidence="2">LicD family protein</fullName>
    </submittedName>
</protein>
<feature type="domain" description="LicD/FKTN/FKRP nucleotidyltransferase" evidence="1">
    <location>
        <begin position="48"/>
        <end position="276"/>
    </location>
</feature>
<keyword evidence="3" id="KW-1185">Reference proteome</keyword>
<dbReference type="PANTHER" id="PTHR43404:SF2">
    <property type="entry name" value="LIPOPOLYSACCHARIDE CHOLINEPHOSPHOTRANSFERASE LICD"/>
    <property type="match status" value="1"/>
</dbReference>
<dbReference type="Proteomes" id="UP000308430">
    <property type="component" value="Unassembled WGS sequence"/>
</dbReference>
<dbReference type="InterPro" id="IPR052942">
    <property type="entry name" value="LPS_cholinephosphotransferase"/>
</dbReference>
<dbReference type="PANTHER" id="PTHR43404">
    <property type="entry name" value="LIPOPOLYSACCHARIDE CHOLINEPHOSPHOTRANSFERASE LICD"/>
    <property type="match status" value="1"/>
</dbReference>
<dbReference type="OrthoDB" id="9786100at2"/>
<accession>A0A4S4AVN1</accession>
<organism evidence="2 3">
    <name type="scientific">Pseudothauera nasutitermitis</name>
    <dbReference type="NCBI Taxonomy" id="2565930"/>
    <lineage>
        <taxon>Bacteria</taxon>
        <taxon>Pseudomonadati</taxon>
        <taxon>Pseudomonadota</taxon>
        <taxon>Betaproteobacteria</taxon>
        <taxon>Rhodocyclales</taxon>
        <taxon>Zoogloeaceae</taxon>
        <taxon>Pseudothauera</taxon>
    </lineage>
</organism>
<proteinExistence type="predicted"/>
<gene>
    <name evidence="2" type="ORF">E6C76_15705</name>
</gene>
<evidence type="ECO:0000259" key="1">
    <source>
        <dbReference type="Pfam" id="PF04991"/>
    </source>
</evidence>
<evidence type="ECO:0000313" key="3">
    <source>
        <dbReference type="Proteomes" id="UP000308430"/>
    </source>
</evidence>
<evidence type="ECO:0000313" key="2">
    <source>
        <dbReference type="EMBL" id="THF64008.1"/>
    </source>
</evidence>
<sequence>MGKALINADMKNPSLGMIFPDERNIQNSTLRGIQFIELRMLKIVDYICTKHGLVYWLDGGTLLGAVRHGGFIPWDDDVDIVMPRRDFDRFMEVARKELPSDLEIDPATGIIESDYSVPCRIRDKYSRIVDTQSPVHEQRGLFIDVLPCDDFHRSNPMLMMDLMCKSIYRNLLKIYMPPSRGAFRPVAIAINRILQLLAPVITAETPIKVFRAFSRKFLIKSKFRESGNGNPGYGFDVRWTRVFKRDHIYPVERIVFEGSEFFAPKNPDGVLRVFYGDEYMTPHPPSKRSAKHFSSVILDTRLGSASIQTISDDAKRT</sequence>
<dbReference type="GO" id="GO:0009100">
    <property type="term" value="P:glycoprotein metabolic process"/>
    <property type="evidence" value="ECO:0007669"/>
    <property type="project" value="UniProtKB-ARBA"/>
</dbReference>
<comment type="caution">
    <text evidence="2">The sequence shown here is derived from an EMBL/GenBank/DDBJ whole genome shotgun (WGS) entry which is preliminary data.</text>
</comment>
<dbReference type="Pfam" id="PF04991">
    <property type="entry name" value="LicD"/>
    <property type="match status" value="1"/>
</dbReference>
<reference evidence="2 3" key="1">
    <citation type="submission" date="2019-04" db="EMBL/GenBank/DDBJ databases">
        <title>Azoarcus nasutitermitis sp. nov. isolated from termite nest.</title>
        <authorList>
            <person name="Lin S.-Y."/>
            <person name="Hameed A."/>
            <person name="Hsu Y.-H."/>
            <person name="Young C.-C."/>
        </authorList>
    </citation>
    <scope>NUCLEOTIDE SEQUENCE [LARGE SCALE GENOMIC DNA]</scope>
    <source>
        <strain evidence="2 3">CC-YHH838</strain>
    </source>
</reference>